<evidence type="ECO:0000313" key="3">
    <source>
        <dbReference type="Proteomes" id="UP000225277"/>
    </source>
</evidence>
<gene>
    <name evidence="2" type="ORF">RCC_07215</name>
</gene>
<feature type="compositionally biased region" description="Polar residues" evidence="1">
    <location>
        <begin position="308"/>
        <end position="319"/>
    </location>
</feature>
<protein>
    <submittedName>
        <fullName evidence="2">Uncharacterized protein</fullName>
    </submittedName>
</protein>
<name>A0A2D3UUN8_9PEZI</name>
<feature type="region of interest" description="Disordered" evidence="1">
    <location>
        <begin position="297"/>
        <end position="319"/>
    </location>
</feature>
<evidence type="ECO:0000256" key="1">
    <source>
        <dbReference type="SAM" id="MobiDB-lite"/>
    </source>
</evidence>
<dbReference type="EMBL" id="FJUY01000011">
    <property type="protein sequence ID" value="CZT21352.1"/>
    <property type="molecule type" value="Genomic_DNA"/>
</dbReference>
<proteinExistence type="predicted"/>
<feature type="region of interest" description="Disordered" evidence="1">
    <location>
        <begin position="65"/>
        <end position="84"/>
    </location>
</feature>
<evidence type="ECO:0000313" key="2">
    <source>
        <dbReference type="EMBL" id="CZT21352.1"/>
    </source>
</evidence>
<dbReference type="Proteomes" id="UP000225277">
    <property type="component" value="Unassembled WGS sequence"/>
</dbReference>
<organism evidence="2 3">
    <name type="scientific">Ramularia collo-cygni</name>
    <dbReference type="NCBI Taxonomy" id="112498"/>
    <lineage>
        <taxon>Eukaryota</taxon>
        <taxon>Fungi</taxon>
        <taxon>Dikarya</taxon>
        <taxon>Ascomycota</taxon>
        <taxon>Pezizomycotina</taxon>
        <taxon>Dothideomycetes</taxon>
        <taxon>Dothideomycetidae</taxon>
        <taxon>Mycosphaerellales</taxon>
        <taxon>Mycosphaerellaceae</taxon>
        <taxon>Ramularia</taxon>
    </lineage>
</organism>
<keyword evidence="3" id="KW-1185">Reference proteome</keyword>
<accession>A0A2D3UUN8</accession>
<dbReference type="GeneID" id="35602334"/>
<dbReference type="AlphaFoldDB" id="A0A2D3UUN8"/>
<sequence>MDWKRETVNYQFQQEPQAMPWNHHPFPAHRPPSFIPPPLFGQYTPFGPPAPSIPPPRFGQYPSFGEPPPSRCAPGNSSSGAPALGGGYDTSMSAEYAPAPYSTYLPPLLPTHSYYGSSNGTVSDGGNHYQRPTPERAYHQQQPHYNWRHYNWDQYNWQRYNWHQYREPSSQQHYDERQQSQISAGPRVLVPGDFMSSFPLKSLPRAPLKSRWEERGFEEHSGPGGLVPVAGLIGGVSATVRPTEENRSRSNPVMGPSDLDGHRREDAGHFTAEHDEMVVKNIDNDGSGEVEEVSARAVRGRAEAPRTLRSTSSEASTRVGNPYSYLEQEIMERGFEAGHTLNRILLLLPEPYIKSLKAQHLFWRRTKATPSRARAAMEDMMRIMRWDAEHVAYGGFDNGLTIEEVHRILPEESLRWASERFAEWSNADKERSSKRKRACSGDEAVDEDKDVTWMMIKMPRR</sequence>
<feature type="region of interest" description="Disordered" evidence="1">
    <location>
        <begin position="242"/>
        <end position="261"/>
    </location>
</feature>
<reference evidence="2 3" key="1">
    <citation type="submission" date="2016-03" db="EMBL/GenBank/DDBJ databases">
        <authorList>
            <person name="Ploux O."/>
        </authorList>
    </citation>
    <scope>NUCLEOTIDE SEQUENCE [LARGE SCALE GENOMIC DNA]</scope>
    <source>
        <strain evidence="2 3">URUG2</strain>
    </source>
</reference>
<dbReference type="RefSeq" id="XP_023628241.1">
    <property type="nucleotide sequence ID" value="XM_023772473.1"/>
</dbReference>